<dbReference type="PANTHER" id="PTHR40625">
    <property type="entry name" value="GTP-BINDING PROTEIN ESDC-RELATED"/>
    <property type="match status" value="1"/>
</dbReference>
<organism evidence="2 3">
    <name type="scientific">Talaromyces rugulosus</name>
    <name type="common">Penicillium rugulosum</name>
    <dbReference type="NCBI Taxonomy" id="121627"/>
    <lineage>
        <taxon>Eukaryota</taxon>
        <taxon>Fungi</taxon>
        <taxon>Dikarya</taxon>
        <taxon>Ascomycota</taxon>
        <taxon>Pezizomycotina</taxon>
        <taxon>Eurotiomycetes</taxon>
        <taxon>Eurotiomycetidae</taxon>
        <taxon>Eurotiales</taxon>
        <taxon>Trichocomaceae</taxon>
        <taxon>Talaromyces</taxon>
        <taxon>Talaromyces sect. Islandici</taxon>
    </lineage>
</organism>
<gene>
    <name evidence="2" type="ORF">TRUGW13939_09206</name>
</gene>
<proteinExistence type="predicted"/>
<evidence type="ECO:0000313" key="3">
    <source>
        <dbReference type="Proteomes" id="UP000509510"/>
    </source>
</evidence>
<feature type="compositionally biased region" description="Low complexity" evidence="1">
    <location>
        <begin position="263"/>
        <end position="276"/>
    </location>
</feature>
<feature type="compositionally biased region" description="Basic and acidic residues" evidence="1">
    <location>
        <begin position="123"/>
        <end position="148"/>
    </location>
</feature>
<dbReference type="RefSeq" id="XP_035348224.1">
    <property type="nucleotide sequence ID" value="XM_035492331.1"/>
</dbReference>
<dbReference type="KEGG" id="trg:TRUGW13939_09206"/>
<feature type="compositionally biased region" description="Basic and acidic residues" evidence="1">
    <location>
        <begin position="237"/>
        <end position="258"/>
    </location>
</feature>
<evidence type="ECO:0000313" key="2">
    <source>
        <dbReference type="EMBL" id="QKX62050.1"/>
    </source>
</evidence>
<dbReference type="AlphaFoldDB" id="A0A7H8R6R8"/>
<evidence type="ECO:0000256" key="1">
    <source>
        <dbReference type="SAM" id="MobiDB-lite"/>
    </source>
</evidence>
<reference evidence="3" key="1">
    <citation type="submission" date="2020-06" db="EMBL/GenBank/DDBJ databases">
        <title>A chromosome-scale genome assembly of Talaromyces rugulosus W13939.</title>
        <authorList>
            <person name="Wang B."/>
            <person name="Guo L."/>
            <person name="Ye K."/>
            <person name="Wang L."/>
        </authorList>
    </citation>
    <scope>NUCLEOTIDE SEQUENCE [LARGE SCALE GENOMIC DNA]</scope>
    <source>
        <strain evidence="3">W13939</strain>
    </source>
</reference>
<evidence type="ECO:0008006" key="4">
    <source>
        <dbReference type="Google" id="ProtNLM"/>
    </source>
</evidence>
<dbReference type="EMBL" id="CP055902">
    <property type="protein sequence ID" value="QKX62050.1"/>
    <property type="molecule type" value="Genomic_DNA"/>
</dbReference>
<feature type="region of interest" description="Disordered" evidence="1">
    <location>
        <begin position="123"/>
        <end position="218"/>
    </location>
</feature>
<dbReference type="GeneID" id="55996690"/>
<dbReference type="Proteomes" id="UP000509510">
    <property type="component" value="Chromosome V"/>
</dbReference>
<name>A0A7H8R6R8_TALRU</name>
<accession>A0A7H8R6R8</accession>
<dbReference type="PANTHER" id="PTHR40625:SF1">
    <property type="entry name" value="AMP-ACTIVATED PROTEIN KINASE GLYCOGEN-BINDING DOMAIN-CONTAINING PROTEIN"/>
    <property type="match status" value="1"/>
</dbReference>
<keyword evidence="3" id="KW-1185">Reference proteome</keyword>
<feature type="compositionally biased region" description="Polar residues" evidence="1">
    <location>
        <begin position="277"/>
        <end position="290"/>
    </location>
</feature>
<sequence>MSSTTLMTFLVRTPSNVRSVELLGSWDNFSRSYPMEQDKRTGSGHWRGCHTFTDIILDGSSPSQSPGRTGGLKMGGTYWYYYRLDGDIEYYNEVEPITSLCPLLPGQPVNILNMPVILPDTHTLHRRDNSVTSTKSEHRTMNPKDKYMNPRTPPKPRPSLARLRTSPPLYQHSASSGSFLNVSTNGDEQRSVSQPTSTAHSPMGHFAPRVKVSRSASPPLTRGLRAAFLNIASARSPSRDRGDGSRSRSVERNAERCDGPMLRVPVSNPSSNYSSRLASPTNSPTDTSVVRNLPFRLPHHQQEKGSALPSIHVRRASKSSRENTPLASLDLASTPGQKTKVGGPSFSHLQSLDPLEEVLSKQNTPVPTKRSKVLKASNAPTSRGLWEKRLPTLPNSPSSVMEEELRAIDALNQPLNMEFLHSHFSNFTSGVESEIYVESPVEKSRFSEWSADTELVSPASMTSCSTINADFSHHSFSDDPIACEDALEAVSASNGPPTPILGVGEILSPTKVASDSPLLGTGEPSSGAGGFSASGLDFSSLSFDDYDDTTSESDPKRFAGIFPAEVMASLPVTTPRTASPRFKTGPRQDFMAESAAMRDLMDEVGYLGDMISSGL</sequence>
<feature type="compositionally biased region" description="Polar residues" evidence="1">
    <location>
        <begin position="172"/>
        <end position="200"/>
    </location>
</feature>
<protein>
    <recommendedName>
        <fullName evidence="4">AMP-activated protein kinase glycogen-binding domain-containing protein</fullName>
    </recommendedName>
</protein>
<feature type="region of interest" description="Disordered" evidence="1">
    <location>
        <begin position="235"/>
        <end position="346"/>
    </location>
</feature>
<dbReference type="OrthoDB" id="5422351at2759"/>